<evidence type="ECO:0000256" key="12">
    <source>
        <dbReference type="RuleBase" id="RU003784"/>
    </source>
</evidence>
<comment type="subunit">
    <text evidence="10">Monomer.</text>
</comment>
<dbReference type="PANTHER" id="PTHR11088:SF60">
    <property type="entry name" value="TRNA DIMETHYLALLYLTRANSFERASE"/>
    <property type="match status" value="1"/>
</dbReference>
<dbReference type="RefSeq" id="WP_072363249.1">
    <property type="nucleotide sequence ID" value="NZ_CBHWAX010000246.1"/>
</dbReference>
<evidence type="ECO:0000256" key="7">
    <source>
        <dbReference type="ARBA" id="ARBA00022840"/>
    </source>
</evidence>
<feature type="region of interest" description="Interaction with substrate tRNA" evidence="10">
    <location>
        <begin position="160"/>
        <end position="164"/>
    </location>
</feature>
<evidence type="ECO:0000256" key="9">
    <source>
        <dbReference type="ARBA" id="ARBA00049563"/>
    </source>
</evidence>
<evidence type="ECO:0000256" key="11">
    <source>
        <dbReference type="RuleBase" id="RU003783"/>
    </source>
</evidence>
<sequence length="300" mass="33917">MSDKKVIVIAGPTAAGKTAMAVQVAQYFNTAVISADSRQCYQEISIGTAKPGPAELAAVPHYFINSHSIREEVNAGIFERLALQYAEEVWRNNDVVVLCGGTGLYIKAFCEGIDDVPAAPAAVRQQIISQYEQHGLPWLQDALKTRDPQFYAVGEIQNPQRLMRALEVFETTGKSILEFRTGNKTNRDFEIIKTGIELEKPQLHANIETRVRQMMQDGLVDEVKSVEAFRSHNALQTVGYTEIFDYLDGKTTLKEAEELVVIHTRQYAKRQMTWFKKDKEIQWYNKGEGLLEDMKKKVGR</sequence>
<name>A0A1K1RUR1_9BACT</name>
<dbReference type="GO" id="GO:0006400">
    <property type="term" value="P:tRNA modification"/>
    <property type="evidence" value="ECO:0007669"/>
    <property type="project" value="TreeGrafter"/>
</dbReference>
<organism evidence="14 16">
    <name type="scientific">Chitinophaga sancti</name>
    <dbReference type="NCBI Taxonomy" id="1004"/>
    <lineage>
        <taxon>Bacteria</taxon>
        <taxon>Pseudomonadati</taxon>
        <taxon>Bacteroidota</taxon>
        <taxon>Chitinophagia</taxon>
        <taxon>Chitinophagales</taxon>
        <taxon>Chitinophagaceae</taxon>
        <taxon>Chitinophaga</taxon>
    </lineage>
</organism>
<dbReference type="Pfam" id="PF01715">
    <property type="entry name" value="IPPT"/>
    <property type="match status" value="1"/>
</dbReference>
<keyword evidence="17" id="KW-1185">Reference proteome</keyword>
<evidence type="ECO:0000313" key="16">
    <source>
        <dbReference type="Proteomes" id="UP000183788"/>
    </source>
</evidence>
<evidence type="ECO:0000256" key="13">
    <source>
        <dbReference type="RuleBase" id="RU003785"/>
    </source>
</evidence>
<dbReference type="EMBL" id="CP140154">
    <property type="protein sequence ID" value="WQG92050.1"/>
    <property type="molecule type" value="Genomic_DNA"/>
</dbReference>
<evidence type="ECO:0000256" key="8">
    <source>
        <dbReference type="ARBA" id="ARBA00022842"/>
    </source>
</evidence>
<comment type="catalytic activity">
    <reaction evidence="9 10 11">
        <text>adenosine(37) in tRNA + dimethylallyl diphosphate = N(6)-dimethylallyladenosine(37) in tRNA + diphosphate</text>
        <dbReference type="Rhea" id="RHEA:26482"/>
        <dbReference type="Rhea" id="RHEA-COMP:10162"/>
        <dbReference type="Rhea" id="RHEA-COMP:10375"/>
        <dbReference type="ChEBI" id="CHEBI:33019"/>
        <dbReference type="ChEBI" id="CHEBI:57623"/>
        <dbReference type="ChEBI" id="CHEBI:74411"/>
        <dbReference type="ChEBI" id="CHEBI:74415"/>
        <dbReference type="EC" id="2.5.1.75"/>
    </reaction>
</comment>
<feature type="site" description="Interaction with substrate tRNA" evidence="10">
    <location>
        <position position="124"/>
    </location>
</feature>
<comment type="function">
    <text evidence="2 10 12">Catalyzes the transfer of a dimethylallyl group onto the adenine at position 37 in tRNAs that read codons beginning with uridine, leading to the formation of N6-(dimethylallyl)adenosine (i(6)A).</text>
</comment>
<evidence type="ECO:0000256" key="2">
    <source>
        <dbReference type="ARBA" id="ARBA00003213"/>
    </source>
</evidence>
<dbReference type="EC" id="2.5.1.75" evidence="10"/>
<evidence type="ECO:0000313" key="14">
    <source>
        <dbReference type="EMBL" id="SFW75549.1"/>
    </source>
</evidence>
<dbReference type="PANTHER" id="PTHR11088">
    <property type="entry name" value="TRNA DIMETHYLALLYLTRANSFERASE"/>
    <property type="match status" value="1"/>
</dbReference>
<evidence type="ECO:0000256" key="1">
    <source>
        <dbReference type="ARBA" id="ARBA00001946"/>
    </source>
</evidence>
<comment type="similarity">
    <text evidence="3 10 13">Belongs to the IPP transferase family.</text>
</comment>
<comment type="cofactor">
    <cofactor evidence="1 10">
        <name>Mg(2+)</name>
        <dbReference type="ChEBI" id="CHEBI:18420"/>
    </cofactor>
</comment>
<dbReference type="SUPFAM" id="SSF52540">
    <property type="entry name" value="P-loop containing nucleoside triphosphate hydrolases"/>
    <property type="match status" value="1"/>
</dbReference>
<dbReference type="Gene3D" id="3.40.50.300">
    <property type="entry name" value="P-loop containing nucleotide triphosphate hydrolases"/>
    <property type="match status" value="1"/>
</dbReference>
<accession>A0A1K1RUR1</accession>
<dbReference type="HAMAP" id="MF_00185">
    <property type="entry name" value="IPP_trans"/>
    <property type="match status" value="1"/>
</dbReference>
<evidence type="ECO:0000256" key="5">
    <source>
        <dbReference type="ARBA" id="ARBA00022694"/>
    </source>
</evidence>
<feature type="region of interest" description="Interaction with substrate tRNA" evidence="10">
    <location>
        <begin position="36"/>
        <end position="39"/>
    </location>
</feature>
<dbReference type="InterPro" id="IPR039657">
    <property type="entry name" value="Dimethylallyltransferase"/>
</dbReference>
<evidence type="ECO:0000256" key="3">
    <source>
        <dbReference type="ARBA" id="ARBA00005842"/>
    </source>
</evidence>
<keyword evidence="4 10" id="KW-0808">Transferase</keyword>
<dbReference type="EMBL" id="FPIZ01000014">
    <property type="protein sequence ID" value="SFW75549.1"/>
    <property type="molecule type" value="Genomic_DNA"/>
</dbReference>
<dbReference type="InterPro" id="IPR018022">
    <property type="entry name" value="IPT"/>
</dbReference>
<protein>
    <recommendedName>
        <fullName evidence="10">tRNA dimethylallyltransferase</fullName>
        <ecNumber evidence="10">2.5.1.75</ecNumber>
    </recommendedName>
    <alternativeName>
        <fullName evidence="10">Dimethylallyl diphosphate:tRNA dimethylallyltransferase</fullName>
        <shortName evidence="10">DMAPP:tRNA dimethylallyltransferase</shortName>
        <shortName evidence="10">DMATase</shortName>
    </alternativeName>
    <alternativeName>
        <fullName evidence="10">Isopentenyl-diphosphate:tRNA isopentenyltransferase</fullName>
        <shortName evidence="10">IPP transferase</shortName>
        <shortName evidence="10">IPPT</shortName>
        <shortName evidence="10">IPTase</shortName>
    </alternativeName>
</protein>
<proteinExistence type="inferred from homology"/>
<evidence type="ECO:0000256" key="6">
    <source>
        <dbReference type="ARBA" id="ARBA00022741"/>
    </source>
</evidence>
<dbReference type="Proteomes" id="UP000183788">
    <property type="component" value="Unassembled WGS sequence"/>
</dbReference>
<keyword evidence="6 10" id="KW-0547">Nucleotide-binding</keyword>
<evidence type="ECO:0000313" key="17">
    <source>
        <dbReference type="Proteomes" id="UP001326715"/>
    </source>
</evidence>
<keyword evidence="7 10" id="KW-0067">ATP-binding</keyword>
<evidence type="ECO:0000256" key="4">
    <source>
        <dbReference type="ARBA" id="ARBA00022679"/>
    </source>
</evidence>
<dbReference type="STRING" id="1004.SAMN05661012_04256"/>
<gene>
    <name evidence="10 15" type="primary">miaA</name>
    <name evidence="14" type="ORF">SAMN05661012_04256</name>
    <name evidence="15" type="ORF">SR876_11085</name>
</gene>
<feature type="site" description="Interaction with substrate tRNA" evidence="10">
    <location>
        <position position="102"/>
    </location>
</feature>
<dbReference type="Gene3D" id="1.10.20.140">
    <property type="match status" value="1"/>
</dbReference>
<evidence type="ECO:0000313" key="15">
    <source>
        <dbReference type="EMBL" id="WQG92050.1"/>
    </source>
</evidence>
<dbReference type="Proteomes" id="UP001326715">
    <property type="component" value="Chromosome"/>
</dbReference>
<dbReference type="AlphaFoldDB" id="A0A1K1RUR1"/>
<keyword evidence="8 10" id="KW-0460">Magnesium</keyword>
<dbReference type="NCBIfam" id="TIGR00174">
    <property type="entry name" value="miaA"/>
    <property type="match status" value="1"/>
</dbReference>
<dbReference type="InterPro" id="IPR027417">
    <property type="entry name" value="P-loop_NTPase"/>
</dbReference>
<dbReference type="GO" id="GO:0005524">
    <property type="term" value="F:ATP binding"/>
    <property type="evidence" value="ECO:0007669"/>
    <property type="project" value="UniProtKB-UniRule"/>
</dbReference>
<evidence type="ECO:0000256" key="10">
    <source>
        <dbReference type="HAMAP-Rule" id="MF_00185"/>
    </source>
</evidence>
<reference evidence="14 16" key="1">
    <citation type="submission" date="2016-11" db="EMBL/GenBank/DDBJ databases">
        <authorList>
            <person name="Jaros S."/>
            <person name="Januszkiewicz K."/>
            <person name="Wedrychowicz H."/>
        </authorList>
    </citation>
    <scope>NUCLEOTIDE SEQUENCE [LARGE SCALE GENOMIC DNA]</scope>
    <source>
        <strain evidence="14 16">DSM 784</strain>
    </source>
</reference>
<dbReference type="OrthoDB" id="9776390at2"/>
<keyword evidence="5 10" id="KW-0819">tRNA processing</keyword>
<feature type="binding site" evidence="10">
    <location>
        <begin position="13"/>
        <end position="18"/>
    </location>
    <ligand>
        <name>substrate</name>
    </ligand>
</feature>
<comment type="caution">
    <text evidence="10">Lacks conserved residue(s) required for the propagation of feature annotation.</text>
</comment>
<feature type="binding site" evidence="10">
    <location>
        <begin position="11"/>
        <end position="18"/>
    </location>
    <ligand>
        <name>ATP</name>
        <dbReference type="ChEBI" id="CHEBI:30616"/>
    </ligand>
</feature>
<dbReference type="GO" id="GO:0052381">
    <property type="term" value="F:tRNA dimethylallyltransferase activity"/>
    <property type="evidence" value="ECO:0007669"/>
    <property type="project" value="UniProtKB-UniRule"/>
</dbReference>
<reference evidence="15 17" key="2">
    <citation type="submission" date="2023-11" db="EMBL/GenBank/DDBJ databases">
        <title>MicrobeMod: A computational toolkit for identifying prokaryotic methylation and restriction-modification with nanopore sequencing.</title>
        <authorList>
            <person name="Crits-Christoph A."/>
            <person name="Kang S.C."/>
            <person name="Lee H."/>
            <person name="Ostrov N."/>
        </authorList>
    </citation>
    <scope>NUCLEOTIDE SEQUENCE [LARGE SCALE GENOMIC DNA]</scope>
    <source>
        <strain evidence="15 17">ATCC 23090</strain>
    </source>
</reference>